<protein>
    <submittedName>
        <fullName evidence="3">DNA-binding response regulator</fullName>
    </submittedName>
</protein>
<evidence type="ECO:0000256" key="1">
    <source>
        <dbReference type="ARBA" id="ARBA00023125"/>
    </source>
</evidence>
<sequence>MKKKRMMQRIVKATSIQLVTKRSLMRDCMEAVLSSAFSREAVDGFATLSDWFRASGGYNPRQSILILDQGAFEQLQTVYHGPKCEMPQIIVISDYHNAGNLAQASRLSVKGWISTRDGVDAVVAATRVAMSGGIFVPTSCEAKAEAAAAVNCEQVFGASGHFGRLSGATPRQLAIIEAVGLGLSNAEIAARLRLRKETVKAHLRSLMKRLCVKTAASLASVCEDLVKHSSKMQARRRFRVELERMYWGEGLRGERSASEQVTYH</sequence>
<dbReference type="PRINTS" id="PR00038">
    <property type="entry name" value="HTHLUXR"/>
</dbReference>
<proteinExistence type="predicted"/>
<feature type="domain" description="HTH luxR-type" evidence="2">
    <location>
        <begin position="161"/>
        <end position="226"/>
    </location>
</feature>
<dbReference type="PROSITE" id="PS50043">
    <property type="entry name" value="HTH_LUXR_2"/>
    <property type="match status" value="1"/>
</dbReference>
<dbReference type="GO" id="GO:0003677">
    <property type="term" value="F:DNA binding"/>
    <property type="evidence" value="ECO:0007669"/>
    <property type="project" value="UniProtKB-KW"/>
</dbReference>
<dbReference type="PROSITE" id="PS00622">
    <property type="entry name" value="HTH_LUXR_1"/>
    <property type="match status" value="1"/>
</dbReference>
<gene>
    <name evidence="3" type="ORF">GCM10007874_02140</name>
</gene>
<name>A0ABQ6CAH8_9HYPH</name>
<dbReference type="Pfam" id="PF00196">
    <property type="entry name" value="GerE"/>
    <property type="match status" value="1"/>
</dbReference>
<dbReference type="PANTHER" id="PTHR43214">
    <property type="entry name" value="TWO-COMPONENT RESPONSE REGULATOR"/>
    <property type="match status" value="1"/>
</dbReference>
<accession>A0ABQ6CAH8</accession>
<comment type="caution">
    <text evidence="3">The sequence shown here is derived from an EMBL/GenBank/DDBJ whole genome shotgun (WGS) entry which is preliminary data.</text>
</comment>
<organism evidence="3 4">
    <name type="scientific">Labrys miyagiensis</name>
    <dbReference type="NCBI Taxonomy" id="346912"/>
    <lineage>
        <taxon>Bacteria</taxon>
        <taxon>Pseudomonadati</taxon>
        <taxon>Pseudomonadota</taxon>
        <taxon>Alphaproteobacteria</taxon>
        <taxon>Hyphomicrobiales</taxon>
        <taxon>Xanthobacteraceae</taxon>
        <taxon>Labrys</taxon>
    </lineage>
</organism>
<dbReference type="SUPFAM" id="SSF46894">
    <property type="entry name" value="C-terminal effector domain of the bipartite response regulators"/>
    <property type="match status" value="1"/>
</dbReference>
<dbReference type="EMBL" id="BSPC01000005">
    <property type="protein sequence ID" value="GLS17199.1"/>
    <property type="molecule type" value="Genomic_DNA"/>
</dbReference>
<dbReference type="InterPro" id="IPR016032">
    <property type="entry name" value="Sig_transdc_resp-reg_C-effctor"/>
</dbReference>
<dbReference type="SMART" id="SM00421">
    <property type="entry name" value="HTH_LUXR"/>
    <property type="match status" value="1"/>
</dbReference>
<evidence type="ECO:0000313" key="3">
    <source>
        <dbReference type="EMBL" id="GLS17199.1"/>
    </source>
</evidence>
<keyword evidence="1 3" id="KW-0238">DNA-binding</keyword>
<reference evidence="4" key="1">
    <citation type="journal article" date="2019" name="Int. J. Syst. Evol. Microbiol.">
        <title>The Global Catalogue of Microorganisms (GCM) 10K type strain sequencing project: providing services to taxonomists for standard genome sequencing and annotation.</title>
        <authorList>
            <consortium name="The Broad Institute Genomics Platform"/>
            <consortium name="The Broad Institute Genome Sequencing Center for Infectious Disease"/>
            <person name="Wu L."/>
            <person name="Ma J."/>
        </authorList>
    </citation>
    <scope>NUCLEOTIDE SEQUENCE [LARGE SCALE GENOMIC DNA]</scope>
    <source>
        <strain evidence="4">NBRC 101365</strain>
    </source>
</reference>
<dbReference type="InterPro" id="IPR000792">
    <property type="entry name" value="Tscrpt_reg_LuxR_C"/>
</dbReference>
<dbReference type="Gene3D" id="3.40.50.2300">
    <property type="match status" value="1"/>
</dbReference>
<evidence type="ECO:0000313" key="4">
    <source>
        <dbReference type="Proteomes" id="UP001156882"/>
    </source>
</evidence>
<dbReference type="RefSeq" id="WP_284310027.1">
    <property type="nucleotide sequence ID" value="NZ_BSPC01000005.1"/>
</dbReference>
<evidence type="ECO:0000259" key="2">
    <source>
        <dbReference type="PROSITE" id="PS50043"/>
    </source>
</evidence>
<keyword evidence="4" id="KW-1185">Reference proteome</keyword>
<dbReference type="Proteomes" id="UP001156882">
    <property type="component" value="Unassembled WGS sequence"/>
</dbReference>
<dbReference type="InterPro" id="IPR039420">
    <property type="entry name" value="WalR-like"/>
</dbReference>